<dbReference type="RefSeq" id="WP_206427213.1">
    <property type="nucleotide sequence ID" value="NZ_JBHRSX010000016.1"/>
</dbReference>
<gene>
    <name evidence="1" type="ORF">ACFOEW_07625</name>
</gene>
<name>A0ABV7JX53_9ALTE</name>
<protein>
    <recommendedName>
        <fullName evidence="3">DUF3313 domain-containing protein</fullName>
    </recommendedName>
</protein>
<proteinExistence type="predicted"/>
<reference evidence="2" key="1">
    <citation type="journal article" date="2019" name="Int. J. Syst. Evol. Microbiol.">
        <title>The Global Catalogue of Microorganisms (GCM) 10K type strain sequencing project: providing services to taxonomists for standard genome sequencing and annotation.</title>
        <authorList>
            <consortium name="The Broad Institute Genomics Platform"/>
            <consortium name="The Broad Institute Genome Sequencing Center for Infectious Disease"/>
            <person name="Wu L."/>
            <person name="Ma J."/>
        </authorList>
    </citation>
    <scope>NUCLEOTIDE SEQUENCE [LARGE SCALE GENOMIC DNA]</scope>
    <source>
        <strain evidence="2">KCTC 52449</strain>
    </source>
</reference>
<evidence type="ECO:0000313" key="1">
    <source>
        <dbReference type="EMBL" id="MFC3201682.1"/>
    </source>
</evidence>
<sequence>MTAVIAITSLGGCASVNNAAVEKNKSIELYRVFDIKTTADRYVVTEAASDGLGANVSSADEQNPIVMGETPKKPGRFKPVDGSKDMGQASGVMAFAMKMNPSLNNMLKVASCEGAVWTATARKDVDNAFNMSFNLCLWHYEGGYALDVYANYTKKEGGGFLGVDGLARKAAYAMVGTPEEWAEKTVLDVVRKIKQQTGGEVKFLEGYPRMNSAPWQDSGEVFNEDGFLAPAPVAPN</sequence>
<comment type="caution">
    <text evidence="1">The sequence shown here is derived from an EMBL/GenBank/DDBJ whole genome shotgun (WGS) entry which is preliminary data.</text>
</comment>
<dbReference type="Proteomes" id="UP001595477">
    <property type="component" value="Unassembled WGS sequence"/>
</dbReference>
<accession>A0ABV7JX53</accession>
<evidence type="ECO:0000313" key="2">
    <source>
        <dbReference type="Proteomes" id="UP001595477"/>
    </source>
</evidence>
<keyword evidence="2" id="KW-1185">Reference proteome</keyword>
<organism evidence="1 2">
    <name type="scientific">Alteromonas oceani</name>
    <dbReference type="NCBI Taxonomy" id="2071609"/>
    <lineage>
        <taxon>Bacteria</taxon>
        <taxon>Pseudomonadati</taxon>
        <taxon>Pseudomonadota</taxon>
        <taxon>Gammaproteobacteria</taxon>
        <taxon>Alteromonadales</taxon>
        <taxon>Alteromonadaceae</taxon>
        <taxon>Alteromonas/Salinimonas group</taxon>
        <taxon>Alteromonas</taxon>
    </lineage>
</organism>
<evidence type="ECO:0008006" key="3">
    <source>
        <dbReference type="Google" id="ProtNLM"/>
    </source>
</evidence>
<dbReference type="EMBL" id="JBHRSX010000016">
    <property type="protein sequence ID" value="MFC3201682.1"/>
    <property type="molecule type" value="Genomic_DNA"/>
</dbReference>